<gene>
    <name evidence="1" type="ORF">UU77_C0054G0008</name>
</gene>
<evidence type="ECO:0000313" key="1">
    <source>
        <dbReference type="EMBL" id="KKS19254.1"/>
    </source>
</evidence>
<dbReference type="EMBL" id="LCBX01000054">
    <property type="protein sequence ID" value="KKS19254.1"/>
    <property type="molecule type" value="Genomic_DNA"/>
</dbReference>
<comment type="caution">
    <text evidence="1">The sequence shown here is derived from an EMBL/GenBank/DDBJ whole genome shotgun (WGS) entry which is preliminary data.</text>
</comment>
<dbReference type="AlphaFoldDB" id="A0A0G0X2I6"/>
<name>A0A0G0X2I6_UNCKA</name>
<evidence type="ECO:0000313" key="2">
    <source>
        <dbReference type="Proteomes" id="UP000034507"/>
    </source>
</evidence>
<accession>A0A0G0X2I6</accession>
<sequence>MFVPISIGIASTSVSIAMFEPIALPNERIGFFSSADVIPTTVSGKDVEMAIRRKVTVYPDRLKNLAIFVEELINNAVLFIRRYELMKITTKYSKEGITIYYTVKETFQTLL</sequence>
<dbReference type="Proteomes" id="UP000034507">
    <property type="component" value="Unassembled WGS sequence"/>
</dbReference>
<proteinExistence type="predicted"/>
<reference evidence="1 2" key="1">
    <citation type="journal article" date="2015" name="Nature">
        <title>rRNA introns, odd ribosomes, and small enigmatic genomes across a large radiation of phyla.</title>
        <authorList>
            <person name="Brown C.T."/>
            <person name="Hug L.A."/>
            <person name="Thomas B.C."/>
            <person name="Sharon I."/>
            <person name="Castelle C.J."/>
            <person name="Singh A."/>
            <person name="Wilkins M.J."/>
            <person name="Williams K.H."/>
            <person name="Banfield J.F."/>
        </authorList>
    </citation>
    <scope>NUCLEOTIDE SEQUENCE [LARGE SCALE GENOMIC DNA]</scope>
</reference>
<protein>
    <submittedName>
        <fullName evidence="1">Uncharacterized protein</fullName>
    </submittedName>
</protein>
<organism evidence="1 2">
    <name type="scientific">candidate division WWE3 bacterium GW2011_GWC1_41_7</name>
    <dbReference type="NCBI Taxonomy" id="1619119"/>
    <lineage>
        <taxon>Bacteria</taxon>
        <taxon>Katanobacteria</taxon>
    </lineage>
</organism>